<organism evidence="2 3">
    <name type="scientific">Lottia gigantea</name>
    <name type="common">Giant owl limpet</name>
    <dbReference type="NCBI Taxonomy" id="225164"/>
    <lineage>
        <taxon>Eukaryota</taxon>
        <taxon>Metazoa</taxon>
        <taxon>Spiralia</taxon>
        <taxon>Lophotrochozoa</taxon>
        <taxon>Mollusca</taxon>
        <taxon>Gastropoda</taxon>
        <taxon>Patellogastropoda</taxon>
        <taxon>Lottioidea</taxon>
        <taxon>Lottiidae</taxon>
        <taxon>Lottia</taxon>
    </lineage>
</organism>
<keyword evidence="3" id="KW-1185">Reference proteome</keyword>
<dbReference type="SUPFAM" id="SSF56436">
    <property type="entry name" value="C-type lectin-like"/>
    <property type="match status" value="1"/>
</dbReference>
<protein>
    <recommendedName>
        <fullName evidence="1">C-type lectin domain-containing protein</fullName>
    </recommendedName>
</protein>
<dbReference type="HOGENOM" id="CLU_049894_19_1_1"/>
<dbReference type="EMBL" id="KB203357">
    <property type="protein sequence ID" value="ESO84930.1"/>
    <property type="molecule type" value="Genomic_DNA"/>
</dbReference>
<dbReference type="InterPro" id="IPR016186">
    <property type="entry name" value="C-type_lectin-like/link_sf"/>
</dbReference>
<dbReference type="Gene3D" id="3.10.100.10">
    <property type="entry name" value="Mannose-Binding Protein A, subunit A"/>
    <property type="match status" value="1"/>
</dbReference>
<dbReference type="PANTHER" id="PTHR22803">
    <property type="entry name" value="MANNOSE, PHOSPHOLIPASE, LECTIN RECEPTOR RELATED"/>
    <property type="match status" value="1"/>
</dbReference>
<dbReference type="InterPro" id="IPR001304">
    <property type="entry name" value="C-type_lectin-like"/>
</dbReference>
<dbReference type="Pfam" id="PF00059">
    <property type="entry name" value="Lectin_C"/>
    <property type="match status" value="1"/>
</dbReference>
<dbReference type="Proteomes" id="UP000030746">
    <property type="component" value="Unassembled WGS sequence"/>
</dbReference>
<name>V3ZQY8_LOTGI</name>
<dbReference type="AlphaFoldDB" id="V3ZQY8"/>
<dbReference type="PROSITE" id="PS50041">
    <property type="entry name" value="C_TYPE_LECTIN_2"/>
    <property type="match status" value="1"/>
</dbReference>
<evidence type="ECO:0000259" key="1">
    <source>
        <dbReference type="PROSITE" id="PS50041"/>
    </source>
</evidence>
<evidence type="ECO:0000313" key="2">
    <source>
        <dbReference type="EMBL" id="ESO84930.1"/>
    </source>
</evidence>
<proteinExistence type="predicted"/>
<evidence type="ECO:0000313" key="3">
    <source>
        <dbReference type="Proteomes" id="UP000030746"/>
    </source>
</evidence>
<dbReference type="InterPro" id="IPR050111">
    <property type="entry name" value="C-type_lectin/snaclec_domain"/>
</dbReference>
<dbReference type="InterPro" id="IPR016187">
    <property type="entry name" value="CTDL_fold"/>
</dbReference>
<sequence>MKVNIIYFLLDIDIDKVFLGASDLDEEGVWKWLNGEPVKSTLFRPNEPNDSNGREHCLIESRAGYNDVRCSLDHTYICEVPTKNAYSPN</sequence>
<dbReference type="OrthoDB" id="6271941at2759"/>
<feature type="domain" description="C-type lectin" evidence="1">
    <location>
        <begin position="17"/>
        <end position="79"/>
    </location>
</feature>
<gene>
    <name evidence="2" type="ORF">LOTGIDRAFT_131193</name>
</gene>
<accession>V3ZQY8</accession>
<dbReference type="GeneID" id="20233164"/>
<dbReference type="RefSeq" id="XP_009064319.1">
    <property type="nucleotide sequence ID" value="XM_009066071.1"/>
</dbReference>
<dbReference type="CTD" id="20233164"/>
<reference evidence="2 3" key="1">
    <citation type="journal article" date="2013" name="Nature">
        <title>Insights into bilaterian evolution from three spiralian genomes.</title>
        <authorList>
            <person name="Simakov O."/>
            <person name="Marletaz F."/>
            <person name="Cho S.J."/>
            <person name="Edsinger-Gonzales E."/>
            <person name="Havlak P."/>
            <person name="Hellsten U."/>
            <person name="Kuo D.H."/>
            <person name="Larsson T."/>
            <person name="Lv J."/>
            <person name="Arendt D."/>
            <person name="Savage R."/>
            <person name="Osoegawa K."/>
            <person name="de Jong P."/>
            <person name="Grimwood J."/>
            <person name="Chapman J.A."/>
            <person name="Shapiro H."/>
            <person name="Aerts A."/>
            <person name="Otillar R.P."/>
            <person name="Terry A.Y."/>
            <person name="Boore J.L."/>
            <person name="Grigoriev I.V."/>
            <person name="Lindberg D.R."/>
            <person name="Seaver E.C."/>
            <person name="Weisblat D.A."/>
            <person name="Putnam N.H."/>
            <person name="Rokhsar D.S."/>
        </authorList>
    </citation>
    <scope>NUCLEOTIDE SEQUENCE [LARGE SCALE GENOMIC DNA]</scope>
</reference>
<dbReference type="OMA" id="YWASKEP"/>
<dbReference type="KEGG" id="lgi:LOTGIDRAFT_131193"/>